<evidence type="ECO:0000313" key="3">
    <source>
        <dbReference type="Proteomes" id="UP000252519"/>
    </source>
</evidence>
<sequence length="217" mass="23937">MDPEEVDVELPVPASPDSASSPEKPITPPRTYLEPVRDEVIKKEKEAREITREKAKETPPLVQERAPVQSPTANQPVQYSLQQRQEEQADEVADTQETSNDEVSVEMPLVVETKPQAKMAAPLPAQRPLALAAPVPAQRPLPQVPIEVPKNHPPSWTQQVSPAQCLPQQSSFPKSYYPDEVDVEIDVAASPVRTWLDTVGPLSNQSDSDNFASHAFL</sequence>
<reference evidence="2 3" key="1">
    <citation type="submission" date="2014-10" db="EMBL/GenBank/DDBJ databases">
        <title>Draft genome of the hookworm Ancylostoma caninum.</title>
        <authorList>
            <person name="Mitreva M."/>
        </authorList>
    </citation>
    <scope>NUCLEOTIDE SEQUENCE [LARGE SCALE GENOMIC DNA]</scope>
    <source>
        <strain evidence="2 3">Baltimore</strain>
    </source>
</reference>
<feature type="compositionally biased region" description="Acidic residues" evidence="1">
    <location>
        <begin position="88"/>
        <end position="104"/>
    </location>
</feature>
<dbReference type="EMBL" id="JOJR01000070">
    <property type="protein sequence ID" value="RCN46981.1"/>
    <property type="molecule type" value="Genomic_DNA"/>
</dbReference>
<dbReference type="AlphaFoldDB" id="A0A368GRI4"/>
<feature type="compositionally biased region" description="Low complexity" evidence="1">
    <location>
        <begin position="11"/>
        <end position="22"/>
    </location>
</feature>
<organism evidence="2 3">
    <name type="scientific">Ancylostoma caninum</name>
    <name type="common">Dog hookworm</name>
    <dbReference type="NCBI Taxonomy" id="29170"/>
    <lineage>
        <taxon>Eukaryota</taxon>
        <taxon>Metazoa</taxon>
        <taxon>Ecdysozoa</taxon>
        <taxon>Nematoda</taxon>
        <taxon>Chromadorea</taxon>
        <taxon>Rhabditida</taxon>
        <taxon>Rhabditina</taxon>
        <taxon>Rhabditomorpha</taxon>
        <taxon>Strongyloidea</taxon>
        <taxon>Ancylostomatidae</taxon>
        <taxon>Ancylostomatinae</taxon>
        <taxon>Ancylostoma</taxon>
    </lineage>
</organism>
<comment type="caution">
    <text evidence="2">The sequence shown here is derived from an EMBL/GenBank/DDBJ whole genome shotgun (WGS) entry which is preliminary data.</text>
</comment>
<keyword evidence="3" id="KW-1185">Reference proteome</keyword>
<evidence type="ECO:0000313" key="2">
    <source>
        <dbReference type="EMBL" id="RCN46981.1"/>
    </source>
</evidence>
<feature type="compositionally biased region" description="Basic and acidic residues" evidence="1">
    <location>
        <begin position="35"/>
        <end position="57"/>
    </location>
</feature>
<proteinExistence type="predicted"/>
<evidence type="ECO:0000256" key="1">
    <source>
        <dbReference type="SAM" id="MobiDB-lite"/>
    </source>
</evidence>
<dbReference type="Proteomes" id="UP000252519">
    <property type="component" value="Unassembled WGS sequence"/>
</dbReference>
<accession>A0A368GRI4</accession>
<dbReference type="OrthoDB" id="10526933at2759"/>
<feature type="region of interest" description="Disordered" evidence="1">
    <location>
        <begin position="1"/>
        <end position="105"/>
    </location>
</feature>
<gene>
    <name evidence="2" type="ORF">ANCCAN_07021</name>
</gene>
<protein>
    <submittedName>
        <fullName evidence="2">Uncharacterized protein</fullName>
    </submittedName>
</protein>
<name>A0A368GRI4_ANCCA</name>
<feature type="compositionally biased region" description="Polar residues" evidence="1">
    <location>
        <begin position="69"/>
        <end position="83"/>
    </location>
</feature>
<feature type="region of interest" description="Disordered" evidence="1">
    <location>
        <begin position="142"/>
        <end position="162"/>
    </location>
</feature>